<dbReference type="SUPFAM" id="SSF46785">
    <property type="entry name" value="Winged helix' DNA-binding domain"/>
    <property type="match status" value="1"/>
</dbReference>
<protein>
    <submittedName>
        <fullName evidence="6">GntR family transcriptional regulator</fullName>
    </submittedName>
</protein>
<organism evidence="6 7">
    <name type="scientific">Georgenia subflava</name>
    <dbReference type="NCBI Taxonomy" id="1622177"/>
    <lineage>
        <taxon>Bacteria</taxon>
        <taxon>Bacillati</taxon>
        <taxon>Actinomycetota</taxon>
        <taxon>Actinomycetes</taxon>
        <taxon>Micrococcales</taxon>
        <taxon>Bogoriellaceae</taxon>
        <taxon>Georgenia</taxon>
    </lineage>
</organism>
<dbReference type="Pfam" id="PF00392">
    <property type="entry name" value="GntR"/>
    <property type="match status" value="1"/>
</dbReference>
<dbReference type="AlphaFoldDB" id="A0A6N7ERF5"/>
<keyword evidence="1" id="KW-0805">Transcription regulation</keyword>
<keyword evidence="2" id="KW-0238">DNA-binding</keyword>
<evidence type="ECO:0000256" key="3">
    <source>
        <dbReference type="ARBA" id="ARBA00023163"/>
    </source>
</evidence>
<sequence>MRVAVDLASGVPPYEQIRSQVTALVAAAHLVPGDRLPTVRDLAADLGVAVGTVQRAYRELEAAGTVHSRRRVGTVVAETVATAATAHPVRRAAALFVQEARAAGVGDAEILDLVRGALMSDLVTDEAPVATPGTGGATTADRGSVRG</sequence>
<evidence type="ECO:0000259" key="5">
    <source>
        <dbReference type="PROSITE" id="PS50949"/>
    </source>
</evidence>
<evidence type="ECO:0000313" key="7">
    <source>
        <dbReference type="Proteomes" id="UP000437709"/>
    </source>
</evidence>
<evidence type="ECO:0000256" key="2">
    <source>
        <dbReference type="ARBA" id="ARBA00023125"/>
    </source>
</evidence>
<evidence type="ECO:0000313" key="6">
    <source>
        <dbReference type="EMBL" id="MPV37754.1"/>
    </source>
</evidence>
<proteinExistence type="predicted"/>
<accession>A0A6N7ERF5</accession>
<dbReference type="PANTHER" id="PTHR38445:SF9">
    <property type="entry name" value="HTH-TYPE TRANSCRIPTIONAL REPRESSOR YTRA"/>
    <property type="match status" value="1"/>
</dbReference>
<dbReference type="Gene3D" id="1.10.10.10">
    <property type="entry name" value="Winged helix-like DNA-binding domain superfamily/Winged helix DNA-binding domain"/>
    <property type="match status" value="1"/>
</dbReference>
<reference evidence="6 7" key="1">
    <citation type="submission" date="2019-10" db="EMBL/GenBank/DDBJ databases">
        <title>Georgenia wutianyii sp. nov. and Georgenia yuyongxinii sp. nov. isolated from plateau pika (Ochotona curzoniae) in the Qinghai-Tibet plateau of China.</title>
        <authorList>
            <person name="Tian Z."/>
        </authorList>
    </citation>
    <scope>NUCLEOTIDE SEQUENCE [LARGE SCALE GENOMIC DNA]</scope>
    <source>
        <strain evidence="6 7">JCM 19765</strain>
    </source>
</reference>
<dbReference type="PROSITE" id="PS50949">
    <property type="entry name" value="HTH_GNTR"/>
    <property type="match status" value="1"/>
</dbReference>
<keyword evidence="7" id="KW-1185">Reference proteome</keyword>
<dbReference type="InterPro" id="IPR036390">
    <property type="entry name" value="WH_DNA-bd_sf"/>
</dbReference>
<dbReference type="GO" id="GO:0003700">
    <property type="term" value="F:DNA-binding transcription factor activity"/>
    <property type="evidence" value="ECO:0007669"/>
    <property type="project" value="InterPro"/>
</dbReference>
<evidence type="ECO:0000256" key="1">
    <source>
        <dbReference type="ARBA" id="ARBA00023015"/>
    </source>
</evidence>
<dbReference type="GO" id="GO:0003677">
    <property type="term" value="F:DNA binding"/>
    <property type="evidence" value="ECO:0007669"/>
    <property type="project" value="UniProtKB-KW"/>
</dbReference>
<dbReference type="PANTHER" id="PTHR38445">
    <property type="entry name" value="HTH-TYPE TRANSCRIPTIONAL REPRESSOR YTRA"/>
    <property type="match status" value="1"/>
</dbReference>
<dbReference type="CDD" id="cd07377">
    <property type="entry name" value="WHTH_GntR"/>
    <property type="match status" value="1"/>
</dbReference>
<dbReference type="EMBL" id="WHPC01000048">
    <property type="protein sequence ID" value="MPV37754.1"/>
    <property type="molecule type" value="Genomic_DNA"/>
</dbReference>
<dbReference type="RefSeq" id="WP_152194656.1">
    <property type="nucleotide sequence ID" value="NZ_VUKD01000002.1"/>
</dbReference>
<evidence type="ECO:0000256" key="4">
    <source>
        <dbReference type="SAM" id="MobiDB-lite"/>
    </source>
</evidence>
<dbReference type="InterPro" id="IPR036388">
    <property type="entry name" value="WH-like_DNA-bd_sf"/>
</dbReference>
<dbReference type="Proteomes" id="UP000437709">
    <property type="component" value="Unassembled WGS sequence"/>
</dbReference>
<gene>
    <name evidence="6" type="ORF">GB881_12000</name>
</gene>
<feature type="domain" description="HTH gntR-type" evidence="5">
    <location>
        <begin position="11"/>
        <end position="79"/>
    </location>
</feature>
<keyword evidence="3" id="KW-0804">Transcription</keyword>
<feature type="region of interest" description="Disordered" evidence="4">
    <location>
        <begin position="127"/>
        <end position="147"/>
    </location>
</feature>
<feature type="compositionally biased region" description="Low complexity" evidence="4">
    <location>
        <begin position="127"/>
        <end position="140"/>
    </location>
</feature>
<comment type="caution">
    <text evidence="6">The sequence shown here is derived from an EMBL/GenBank/DDBJ whole genome shotgun (WGS) entry which is preliminary data.</text>
</comment>
<name>A0A6N7ERF5_9MICO</name>
<dbReference type="InterPro" id="IPR000524">
    <property type="entry name" value="Tscrpt_reg_HTH_GntR"/>
</dbReference>
<dbReference type="SMART" id="SM00345">
    <property type="entry name" value="HTH_GNTR"/>
    <property type="match status" value="1"/>
</dbReference>